<dbReference type="Gene3D" id="2.20.25.80">
    <property type="entry name" value="WRKY domain"/>
    <property type="match status" value="1"/>
</dbReference>
<reference evidence="10" key="3">
    <citation type="submission" date="2015-04" db="UniProtKB">
        <authorList>
            <consortium name="EnsemblPlants"/>
        </authorList>
    </citation>
    <scope>IDENTIFICATION</scope>
</reference>
<dbReference type="InterPro" id="IPR044810">
    <property type="entry name" value="WRKY_plant"/>
</dbReference>
<evidence type="ECO:0000256" key="3">
    <source>
        <dbReference type="ARBA" id="ARBA00023015"/>
    </source>
</evidence>
<feature type="domain" description="WRKY" evidence="9">
    <location>
        <begin position="376"/>
        <end position="442"/>
    </location>
</feature>
<dbReference type="GO" id="GO:0003700">
    <property type="term" value="F:DNA-binding transcription factor activity"/>
    <property type="evidence" value="ECO:0007669"/>
    <property type="project" value="InterPro"/>
</dbReference>
<keyword evidence="6" id="KW-0539">Nucleus</keyword>
<dbReference type="PANTHER" id="PTHR31282">
    <property type="entry name" value="WRKY TRANSCRIPTION FACTOR 21-RELATED"/>
    <property type="match status" value="1"/>
</dbReference>
<reference evidence="11" key="2">
    <citation type="submission" date="2013-12" db="EMBL/GenBank/DDBJ databases">
        <authorList>
            <person name="Yu Y."/>
            <person name="Lee S."/>
            <person name="de Baynast K."/>
            <person name="Wissotski M."/>
            <person name="Liu L."/>
            <person name="Talag J."/>
            <person name="Goicoechea J."/>
            <person name="Angelova A."/>
            <person name="Jetty R."/>
            <person name="Kudrna D."/>
            <person name="Golser W."/>
            <person name="Rivera L."/>
            <person name="Zhang J."/>
            <person name="Wing R."/>
        </authorList>
    </citation>
    <scope>NUCLEOTIDE SEQUENCE</scope>
</reference>
<evidence type="ECO:0000313" key="11">
    <source>
        <dbReference type="Proteomes" id="UP000032180"/>
    </source>
</evidence>
<dbReference type="GO" id="GO:0043565">
    <property type="term" value="F:sequence-specific DNA binding"/>
    <property type="evidence" value="ECO:0007669"/>
    <property type="project" value="InterPro"/>
</dbReference>
<comment type="function">
    <text evidence="7">Transcription factor. Interacts, when in complex with WRKY71, specifically with the W box (5'-(T)TGAC[CT]-3'), a frequently occurring elicitor-responsive cis-acting element. Represses specifically gibberellic acid (GA)-induced promoters in aleurone cells, probably by interfering with GAM1.</text>
</comment>
<keyword evidence="3" id="KW-0805">Transcription regulation</keyword>
<dbReference type="Pfam" id="PF03106">
    <property type="entry name" value="WRKY"/>
    <property type="match status" value="1"/>
</dbReference>
<dbReference type="EnsemblPlants" id="LPERR03G28150.1">
    <property type="protein sequence ID" value="LPERR03G28150.1"/>
    <property type="gene ID" value="LPERR03G28150"/>
</dbReference>
<evidence type="ECO:0000256" key="6">
    <source>
        <dbReference type="ARBA" id="ARBA00023242"/>
    </source>
</evidence>
<comment type="similarity">
    <text evidence="2">Belongs to the WRKY group II-a family.</text>
</comment>
<evidence type="ECO:0000256" key="4">
    <source>
        <dbReference type="ARBA" id="ARBA00023125"/>
    </source>
</evidence>
<evidence type="ECO:0000256" key="7">
    <source>
        <dbReference type="ARBA" id="ARBA00059977"/>
    </source>
</evidence>
<dbReference type="FunFam" id="2.20.25.80:FF:000004">
    <property type="entry name" value="WRKY transcription factor 65"/>
    <property type="match status" value="1"/>
</dbReference>
<evidence type="ECO:0000259" key="9">
    <source>
        <dbReference type="PROSITE" id="PS50811"/>
    </source>
</evidence>
<dbReference type="InterPro" id="IPR036576">
    <property type="entry name" value="WRKY_dom_sf"/>
</dbReference>
<evidence type="ECO:0000256" key="8">
    <source>
        <dbReference type="ARBA" id="ARBA00070168"/>
    </source>
</evidence>
<dbReference type="GO" id="GO:0005634">
    <property type="term" value="C:nucleus"/>
    <property type="evidence" value="ECO:0007669"/>
    <property type="project" value="UniProtKB-SubCell"/>
</dbReference>
<evidence type="ECO:0000313" key="10">
    <source>
        <dbReference type="EnsemblPlants" id="LPERR03G28150.1"/>
    </source>
</evidence>
<keyword evidence="5" id="KW-0804">Transcription</keyword>
<evidence type="ECO:0000256" key="5">
    <source>
        <dbReference type="ARBA" id="ARBA00023163"/>
    </source>
</evidence>
<keyword evidence="11" id="KW-1185">Reference proteome</keyword>
<dbReference type="Gramene" id="LPERR03G28150.1">
    <property type="protein sequence ID" value="LPERR03G28150.1"/>
    <property type="gene ID" value="LPERR03G28150"/>
</dbReference>
<evidence type="ECO:0000256" key="2">
    <source>
        <dbReference type="ARBA" id="ARBA00008189"/>
    </source>
</evidence>
<proteinExistence type="inferred from homology"/>
<evidence type="ECO:0000256" key="1">
    <source>
        <dbReference type="ARBA" id="ARBA00004123"/>
    </source>
</evidence>
<protein>
    <recommendedName>
        <fullName evidence="8">WRKY transcription factor WRKY51</fullName>
    </recommendedName>
</protein>
<name>A0A0D9VYT5_9ORYZ</name>
<dbReference type="InterPro" id="IPR018872">
    <property type="entry name" value="Zn-cluster-dom"/>
</dbReference>
<dbReference type="eggNOG" id="ENOG502QPQX">
    <property type="taxonomic scope" value="Eukaryota"/>
</dbReference>
<accession>A0A0D9VYT5</accession>
<dbReference type="Pfam" id="PF10533">
    <property type="entry name" value="Plant_zn_clust"/>
    <property type="match status" value="1"/>
</dbReference>
<comment type="subcellular location">
    <subcellularLocation>
        <location evidence="1">Nucleus</location>
    </subcellularLocation>
</comment>
<dbReference type="InterPro" id="IPR003657">
    <property type="entry name" value="WRKY_dom"/>
</dbReference>
<reference evidence="10 11" key="1">
    <citation type="submission" date="2012-08" db="EMBL/GenBank/DDBJ databases">
        <title>Oryza genome evolution.</title>
        <authorList>
            <person name="Wing R.A."/>
        </authorList>
    </citation>
    <scope>NUCLEOTIDE SEQUENCE</scope>
</reference>
<dbReference type="AlphaFoldDB" id="A0A0D9VYT5"/>
<keyword evidence="4" id="KW-0238">DNA-binding</keyword>
<dbReference type="SMART" id="SM00774">
    <property type="entry name" value="WRKY"/>
    <property type="match status" value="1"/>
</dbReference>
<organism evidence="10 11">
    <name type="scientific">Leersia perrieri</name>
    <dbReference type="NCBI Taxonomy" id="77586"/>
    <lineage>
        <taxon>Eukaryota</taxon>
        <taxon>Viridiplantae</taxon>
        <taxon>Streptophyta</taxon>
        <taxon>Embryophyta</taxon>
        <taxon>Tracheophyta</taxon>
        <taxon>Spermatophyta</taxon>
        <taxon>Magnoliopsida</taxon>
        <taxon>Liliopsida</taxon>
        <taxon>Poales</taxon>
        <taxon>Poaceae</taxon>
        <taxon>BOP clade</taxon>
        <taxon>Oryzoideae</taxon>
        <taxon>Oryzeae</taxon>
        <taxon>Oryzinae</taxon>
        <taxon>Leersia</taxon>
    </lineage>
</organism>
<dbReference type="STRING" id="77586.A0A0D9VYT5"/>
<dbReference type="PROSITE" id="PS50811">
    <property type="entry name" value="WRKY"/>
    <property type="match status" value="1"/>
</dbReference>
<dbReference type="Proteomes" id="UP000032180">
    <property type="component" value="Chromosome 3"/>
</dbReference>
<sequence length="448" mass="48751">MAAMDGSDLLDYFYCCSRFPASPIHSPPPRRRLHRWAGVEGGFSPGCDERGRELFMEGMEQSNREAVESCHRVLTLLSSPHSQLVPNKDLAAATGEAVAKFGSVTSRLNNGNCLNNGNGLQGHARVRKIKKPLPIFDSNLFLESSAATAATAAKTSNPSPITSLQLFPRYHQMEGSSSKDPVRIPAQFPKRLLLDNPVVDSDGPSRGLPLQLVQPVSVAPPAGTPPPALPSAHLHFIQQQQSYQRFQLLQQMKMQSEMIKRSGLGEQGGSTGGGKGVNLKFDSSNCTASSSRSFLSSLSMEGSIASLDGSRSSRPFQLVSGSQTSSTPELGLMQRRRCTGREDGSGRCTTGSRCHCSKKRKLRIRRSIKVPAISNKVADIPADEFSWRKYGQKPIKGSPHPRGYYKCSSVRGCPARKHVERCVDDPSMLIVTYEGDHNHNRVLAAQPA</sequence>
<dbReference type="SUPFAM" id="SSF118290">
    <property type="entry name" value="WRKY DNA-binding domain"/>
    <property type="match status" value="1"/>
</dbReference>